<protein>
    <submittedName>
        <fullName evidence="2">DUF2807 domain-containing protein</fullName>
    </submittedName>
</protein>
<evidence type="ECO:0000313" key="3">
    <source>
        <dbReference type="Proteomes" id="UP000698028"/>
    </source>
</evidence>
<evidence type="ECO:0000313" key="2">
    <source>
        <dbReference type="EMBL" id="MBW0144133.1"/>
    </source>
</evidence>
<accession>A0ABS6V3K9</accession>
<dbReference type="RefSeq" id="WP_218632156.1">
    <property type="nucleotide sequence ID" value="NZ_JAHVAH010000001.1"/>
</dbReference>
<organism evidence="2 3">
    <name type="scientific">Sphingomicrobium clamense</name>
    <dbReference type="NCBI Taxonomy" id="2851013"/>
    <lineage>
        <taxon>Bacteria</taxon>
        <taxon>Pseudomonadati</taxon>
        <taxon>Pseudomonadota</taxon>
        <taxon>Alphaproteobacteria</taxon>
        <taxon>Sphingomonadales</taxon>
        <taxon>Sphingomonadaceae</taxon>
        <taxon>Sphingomicrobium</taxon>
    </lineage>
</organism>
<dbReference type="Proteomes" id="UP000698028">
    <property type="component" value="Unassembled WGS sequence"/>
</dbReference>
<dbReference type="PROSITE" id="PS51257">
    <property type="entry name" value="PROKAR_LIPOPROTEIN"/>
    <property type="match status" value="1"/>
</dbReference>
<dbReference type="Pfam" id="PF10988">
    <property type="entry name" value="DUF2807"/>
    <property type="match status" value="1"/>
</dbReference>
<dbReference type="InterPro" id="IPR021255">
    <property type="entry name" value="DUF2807"/>
</dbReference>
<comment type="caution">
    <text evidence="2">The sequence shown here is derived from an EMBL/GenBank/DDBJ whole genome shotgun (WGS) entry which is preliminary data.</text>
</comment>
<evidence type="ECO:0000259" key="1">
    <source>
        <dbReference type="Pfam" id="PF10988"/>
    </source>
</evidence>
<reference evidence="2 3" key="1">
    <citation type="submission" date="2021-07" db="EMBL/GenBank/DDBJ databases">
        <title>The draft genome sequence of Sphingomicrobium sp. B8.</title>
        <authorList>
            <person name="Mu L."/>
        </authorList>
    </citation>
    <scope>NUCLEOTIDE SEQUENCE [LARGE SCALE GENOMIC DNA]</scope>
    <source>
        <strain evidence="2 3">B8</strain>
    </source>
</reference>
<name>A0ABS6V3K9_9SPHN</name>
<dbReference type="EMBL" id="JAHVAH010000001">
    <property type="protein sequence ID" value="MBW0144133.1"/>
    <property type="molecule type" value="Genomic_DNA"/>
</dbReference>
<proteinExistence type="predicted"/>
<gene>
    <name evidence="2" type="ORF">KTQ36_02335</name>
</gene>
<sequence length="243" mass="24849">MKTLHLILAAGAAAGLSGCFGDDRIEIDKPGPTTEETRDVGPFSELGVAGPYRVIVSDGAPSALSISGPENIIEHTKFEVDGDELEIRLDRDYKIGWKRSSDDVVEIRFSHNALEEAGIAGSGSIDIARSEVDDFEGDIAGSGNLTVQSLAARRAEFGIAGSGSMKVSGATENLEVGIAGSGEFISPELESTDAEIEIAGSGEVETRVTGNASVSIAGSGDVAITGGAKCSVSKAGSGNVTCE</sequence>
<keyword evidence="3" id="KW-1185">Reference proteome</keyword>
<feature type="domain" description="Putative auto-transporter adhesin head GIN" evidence="1">
    <location>
        <begin position="42"/>
        <end position="227"/>
    </location>
</feature>